<evidence type="ECO:0000313" key="3">
    <source>
        <dbReference type="Proteomes" id="UP000017668"/>
    </source>
</evidence>
<feature type="domain" description="Soluble ligand binding" evidence="1">
    <location>
        <begin position="2"/>
        <end position="33"/>
    </location>
</feature>
<dbReference type="Pfam" id="PF10531">
    <property type="entry name" value="SLBB"/>
    <property type="match status" value="1"/>
</dbReference>
<dbReference type="InterPro" id="IPR019554">
    <property type="entry name" value="Soluble_ligand-bd"/>
</dbReference>
<gene>
    <name evidence="2" type="ORF">C241_06551</name>
</gene>
<dbReference type="EMBL" id="AMQQ01000011">
    <property type="protein sequence ID" value="EKJ96460.1"/>
    <property type="molecule type" value="Genomic_DNA"/>
</dbReference>
<dbReference type="Proteomes" id="UP000017668">
    <property type="component" value="Unassembled WGS sequence"/>
</dbReference>
<comment type="caution">
    <text evidence="2">The sequence shown here is derived from an EMBL/GenBank/DDBJ whole genome shotgun (WGS) entry which is preliminary data.</text>
</comment>
<accession>A0ABN0HPI1</accession>
<proteinExistence type="predicted"/>
<evidence type="ECO:0000259" key="1">
    <source>
        <dbReference type="Pfam" id="PF10531"/>
    </source>
</evidence>
<evidence type="ECO:0000313" key="2">
    <source>
        <dbReference type="EMBL" id="EKJ96460.1"/>
    </source>
</evidence>
<name>A0ABN0HPI1_RHILU</name>
<dbReference type="Gene3D" id="3.10.560.10">
    <property type="entry name" value="Outer membrane lipoprotein wza domain like"/>
    <property type="match status" value="1"/>
</dbReference>
<organism evidence="2 3">
    <name type="scientific">Bradyrhizobium lupini HPC(L)</name>
    <dbReference type="NCBI Taxonomy" id="1229491"/>
    <lineage>
        <taxon>Bacteria</taxon>
        <taxon>Pseudomonadati</taxon>
        <taxon>Pseudomonadota</taxon>
        <taxon>Alphaproteobacteria</taxon>
        <taxon>Hyphomicrobiales</taxon>
        <taxon>Nitrobacteraceae</taxon>
        <taxon>Bradyrhizobium</taxon>
    </lineage>
</organism>
<reference evidence="2 3" key="1">
    <citation type="journal article" date="2013" name="Genome Announc.">
        <title>Genome Sequence of Rhizobium lupini HPC(L) Isolated from Saline Desert Soil, Kutch (Gujarat).</title>
        <authorList>
            <person name="Agarwal L."/>
            <person name="Purohit H.J."/>
        </authorList>
    </citation>
    <scope>NUCLEOTIDE SEQUENCE [LARGE SCALE GENOMIC DNA]</scope>
    <source>
        <strain evidence="3">HPC(L)</strain>
    </source>
</reference>
<protein>
    <submittedName>
        <fullName evidence="2">Polysaccharide export protein</fullName>
    </submittedName>
</protein>
<keyword evidence="3" id="KW-1185">Reference proteome</keyword>
<sequence length="42" mass="4399">MGEVGRPGQYSYVPGMTVQNAIAIAGGFSRAPTRQMSTSPAR</sequence>